<gene>
    <name evidence="3" type="ORF">MNOR_LOCUS2223</name>
</gene>
<keyword evidence="1" id="KW-0193">Cuticle</keyword>
<dbReference type="AlphaFoldDB" id="A0AAV2PPI2"/>
<dbReference type="EMBL" id="CAXKWB010000656">
    <property type="protein sequence ID" value="CAL4061609.1"/>
    <property type="molecule type" value="Genomic_DNA"/>
</dbReference>
<feature type="signal peptide" evidence="2">
    <location>
        <begin position="1"/>
        <end position="22"/>
    </location>
</feature>
<comment type="caution">
    <text evidence="3">The sequence shown here is derived from an EMBL/GenBank/DDBJ whole genome shotgun (WGS) entry which is preliminary data.</text>
</comment>
<keyword evidence="2" id="KW-0732">Signal</keyword>
<name>A0AAV2PPI2_MEGNR</name>
<evidence type="ECO:0000256" key="2">
    <source>
        <dbReference type="SAM" id="SignalP"/>
    </source>
</evidence>
<dbReference type="Pfam" id="PF00379">
    <property type="entry name" value="Chitin_bind_4"/>
    <property type="match status" value="1"/>
</dbReference>
<evidence type="ECO:0000313" key="4">
    <source>
        <dbReference type="Proteomes" id="UP001497623"/>
    </source>
</evidence>
<evidence type="ECO:0008006" key="5">
    <source>
        <dbReference type="Google" id="ProtNLM"/>
    </source>
</evidence>
<feature type="chain" id="PRO_5043662838" description="Cuticle protein" evidence="2">
    <location>
        <begin position="23"/>
        <end position="103"/>
    </location>
</feature>
<protein>
    <recommendedName>
        <fullName evidence="5">Cuticle protein</fullName>
    </recommendedName>
</protein>
<proteinExistence type="predicted"/>
<dbReference type="GO" id="GO:0042302">
    <property type="term" value="F:structural constituent of cuticle"/>
    <property type="evidence" value="ECO:0007669"/>
    <property type="project" value="UniProtKB-UniRule"/>
</dbReference>
<evidence type="ECO:0000313" key="3">
    <source>
        <dbReference type="EMBL" id="CAL4061609.1"/>
    </source>
</evidence>
<accession>A0AAV2PPI2</accession>
<sequence>PTHEHIMKLAIVLLGLVVLAAARPDSIVSEEDISIEHDVDDDGVITGSYRFTDPEGNENFVKYIADEDGYRILESNVVPATLDNVRADGNQGSFTSFESDEDK</sequence>
<evidence type="ECO:0000256" key="1">
    <source>
        <dbReference type="PROSITE-ProRule" id="PRU00497"/>
    </source>
</evidence>
<dbReference type="InterPro" id="IPR000618">
    <property type="entry name" value="Insect_cuticle"/>
</dbReference>
<keyword evidence="4" id="KW-1185">Reference proteome</keyword>
<dbReference type="PROSITE" id="PS51155">
    <property type="entry name" value="CHIT_BIND_RR_2"/>
    <property type="match status" value="1"/>
</dbReference>
<reference evidence="3 4" key="1">
    <citation type="submission" date="2024-05" db="EMBL/GenBank/DDBJ databases">
        <authorList>
            <person name="Wallberg A."/>
        </authorList>
    </citation>
    <scope>NUCLEOTIDE SEQUENCE [LARGE SCALE GENOMIC DNA]</scope>
</reference>
<dbReference type="Proteomes" id="UP001497623">
    <property type="component" value="Unassembled WGS sequence"/>
</dbReference>
<organism evidence="3 4">
    <name type="scientific">Meganyctiphanes norvegica</name>
    <name type="common">Northern krill</name>
    <name type="synonym">Thysanopoda norvegica</name>
    <dbReference type="NCBI Taxonomy" id="48144"/>
    <lineage>
        <taxon>Eukaryota</taxon>
        <taxon>Metazoa</taxon>
        <taxon>Ecdysozoa</taxon>
        <taxon>Arthropoda</taxon>
        <taxon>Crustacea</taxon>
        <taxon>Multicrustacea</taxon>
        <taxon>Malacostraca</taxon>
        <taxon>Eumalacostraca</taxon>
        <taxon>Eucarida</taxon>
        <taxon>Euphausiacea</taxon>
        <taxon>Euphausiidae</taxon>
        <taxon>Meganyctiphanes</taxon>
    </lineage>
</organism>
<feature type="non-terminal residue" evidence="3">
    <location>
        <position position="1"/>
    </location>
</feature>